<dbReference type="SUPFAM" id="SSF47240">
    <property type="entry name" value="Ferritin-like"/>
    <property type="match status" value="1"/>
</dbReference>
<dbReference type="EMBL" id="FWZX01000005">
    <property type="protein sequence ID" value="SMF12108.1"/>
    <property type="molecule type" value="Genomic_DNA"/>
</dbReference>
<evidence type="ECO:0000313" key="2">
    <source>
        <dbReference type="Proteomes" id="UP000192917"/>
    </source>
</evidence>
<dbReference type="RefSeq" id="WP_085122081.1">
    <property type="nucleotide sequence ID" value="NZ_FWZX01000005.1"/>
</dbReference>
<dbReference type="InterPro" id="IPR012348">
    <property type="entry name" value="RNR-like"/>
</dbReference>
<dbReference type="Proteomes" id="UP000192917">
    <property type="component" value="Unassembled WGS sequence"/>
</dbReference>
<reference evidence="1 2" key="1">
    <citation type="submission" date="2017-04" db="EMBL/GenBank/DDBJ databases">
        <authorList>
            <person name="Afonso C.L."/>
            <person name="Miller P.J."/>
            <person name="Scott M.A."/>
            <person name="Spackman E."/>
            <person name="Goraichik I."/>
            <person name="Dimitrov K.M."/>
            <person name="Suarez D.L."/>
            <person name="Swayne D.E."/>
        </authorList>
    </citation>
    <scope>NUCLEOTIDE SEQUENCE [LARGE SCALE GENOMIC DNA]</scope>
    <source>
        <strain evidence="1 2">USBA 355</strain>
    </source>
</reference>
<keyword evidence="2" id="KW-1185">Reference proteome</keyword>
<evidence type="ECO:0000313" key="1">
    <source>
        <dbReference type="EMBL" id="SMF12108.1"/>
    </source>
</evidence>
<name>A0A1Y6BNL4_9PROT</name>
<dbReference type="GO" id="GO:0016491">
    <property type="term" value="F:oxidoreductase activity"/>
    <property type="evidence" value="ECO:0007669"/>
    <property type="project" value="InterPro"/>
</dbReference>
<dbReference type="STRING" id="560819.SAMN05428998_10562"/>
<gene>
    <name evidence="1" type="ORF">SAMN05428998_10562</name>
</gene>
<proteinExistence type="predicted"/>
<protein>
    <submittedName>
        <fullName evidence="1">p-aminobenzoate N-oxygenase AurF</fullName>
    </submittedName>
</protein>
<dbReference type="InterPro" id="IPR025859">
    <property type="entry name" value="AurF/CmlI"/>
</dbReference>
<dbReference type="Gene3D" id="1.10.620.20">
    <property type="entry name" value="Ribonucleotide Reductase, subunit A"/>
    <property type="match status" value="1"/>
</dbReference>
<dbReference type="InterPro" id="IPR009078">
    <property type="entry name" value="Ferritin-like_SF"/>
</dbReference>
<organism evidence="1 2">
    <name type="scientific">Tistlia consotensis USBA 355</name>
    <dbReference type="NCBI Taxonomy" id="560819"/>
    <lineage>
        <taxon>Bacteria</taxon>
        <taxon>Pseudomonadati</taxon>
        <taxon>Pseudomonadota</taxon>
        <taxon>Alphaproteobacteria</taxon>
        <taxon>Rhodospirillales</taxon>
        <taxon>Rhodovibrionaceae</taxon>
        <taxon>Tistlia</taxon>
    </lineage>
</organism>
<accession>A0A1Y6BNL4</accession>
<dbReference type="Pfam" id="PF11583">
    <property type="entry name" value="AurF"/>
    <property type="match status" value="1"/>
</dbReference>
<dbReference type="AlphaFoldDB" id="A0A1Y6BNL4"/>
<sequence>MDLDRFCRRYLEQWDERATVRGLARYRVSEAETARELFPARLQPLAAHRLVRSRGAGTARELLIRTAYQWQSDIAALEVEVVADLCGKLANEGPGCAIPDSTRQVALTIATDETYHAFVAREFIADVERVTGFEPPALPGSEPALVKGVRVTREGSPAELRREVETMALCFAEHFVTESLFGLSKETEPDNAFHVAVREHLIDEGRHQGFFRHLMGHLWAGLDEERRIALGRAAPLFLDAFLCDFETIGRSNIRMLSQCGFTPEEADRINRDTARAMARGKRLGKAEMPHAQHCLVLARAAGLLGHAPTREAFIERGWIVPEACGAA</sequence>